<dbReference type="InterPro" id="IPR013785">
    <property type="entry name" value="Aldolase_TIM"/>
</dbReference>
<dbReference type="AlphaFoldDB" id="A0A0G1K2A2"/>
<gene>
    <name evidence="12" type="ORF">UW30_C0003G0029</name>
</gene>
<dbReference type="GO" id="GO:0016740">
    <property type="term" value="F:transferase activity"/>
    <property type="evidence" value="ECO:0007669"/>
    <property type="project" value="UniProtKB-KW"/>
</dbReference>
<dbReference type="GO" id="GO:0004516">
    <property type="term" value="F:nicotinate phosphoribosyltransferase activity"/>
    <property type="evidence" value="ECO:0007669"/>
    <property type="project" value="UniProtKB-UniRule"/>
</dbReference>
<keyword evidence="7 9" id="KW-0808">Transferase</keyword>
<dbReference type="SUPFAM" id="SSF51690">
    <property type="entry name" value="Nicotinate/Quinolinate PRTase C-terminal domain-like"/>
    <property type="match status" value="1"/>
</dbReference>
<dbReference type="STRING" id="1618647.UW30_C0003G0029"/>
<comment type="catalytic activity">
    <reaction evidence="8 9">
        <text>5-phospho-alpha-D-ribose 1-diphosphate + nicotinate + ATP + H2O = nicotinate beta-D-ribonucleotide + ADP + phosphate + diphosphate</text>
        <dbReference type="Rhea" id="RHEA:36163"/>
        <dbReference type="ChEBI" id="CHEBI:15377"/>
        <dbReference type="ChEBI" id="CHEBI:30616"/>
        <dbReference type="ChEBI" id="CHEBI:32544"/>
        <dbReference type="ChEBI" id="CHEBI:33019"/>
        <dbReference type="ChEBI" id="CHEBI:43474"/>
        <dbReference type="ChEBI" id="CHEBI:57502"/>
        <dbReference type="ChEBI" id="CHEBI:58017"/>
        <dbReference type="ChEBI" id="CHEBI:456216"/>
        <dbReference type="EC" id="6.3.4.21"/>
    </reaction>
</comment>
<dbReference type="PATRIC" id="fig|1618647.3.peg.204"/>
<evidence type="ECO:0000256" key="4">
    <source>
        <dbReference type="ARBA" id="ARBA00022553"/>
    </source>
</evidence>
<feature type="domain" description="Nicotinate phosphoribosyltransferase C-terminal" evidence="11">
    <location>
        <begin position="414"/>
        <end position="521"/>
    </location>
</feature>
<dbReference type="InterPro" id="IPR036068">
    <property type="entry name" value="Nicotinate_pribotase-like_C"/>
</dbReference>
<name>A0A0G1K2A2_9BACT</name>
<reference evidence="12 13" key="1">
    <citation type="journal article" date="2015" name="Nature">
        <title>rRNA introns, odd ribosomes, and small enigmatic genomes across a large radiation of phyla.</title>
        <authorList>
            <person name="Brown C.T."/>
            <person name="Hug L.A."/>
            <person name="Thomas B.C."/>
            <person name="Sharon I."/>
            <person name="Castelle C.J."/>
            <person name="Singh A."/>
            <person name="Wilkins M.J."/>
            <person name="Williams K.H."/>
            <person name="Banfield J.F."/>
        </authorList>
    </citation>
    <scope>NUCLEOTIDE SEQUENCE [LARGE SCALE GENOMIC DNA]</scope>
</reference>
<dbReference type="Pfam" id="PF17956">
    <property type="entry name" value="NAPRTase_C"/>
    <property type="match status" value="1"/>
</dbReference>
<comment type="PTM">
    <text evidence="9">Transiently phosphorylated on a His residue during the reaction cycle. Phosphorylation strongly increases the affinity for substrates and increases the rate of nicotinate D-ribonucleotide production. Dephosphorylation regenerates the low-affinity form of the enzyme, leading to product release.</text>
</comment>
<keyword evidence="5 9" id="KW-0436">Ligase</keyword>
<evidence type="ECO:0000256" key="9">
    <source>
        <dbReference type="RuleBase" id="RU365100"/>
    </source>
</evidence>
<dbReference type="Gene3D" id="3.20.140.10">
    <property type="entry name" value="nicotinate phosphoribosyltransferase"/>
    <property type="match status" value="2"/>
</dbReference>
<evidence type="ECO:0000259" key="10">
    <source>
        <dbReference type="Pfam" id="PF17767"/>
    </source>
</evidence>
<dbReference type="UniPathway" id="UPA00253">
    <property type="reaction ID" value="UER00457"/>
</dbReference>
<organism evidence="12 13">
    <name type="scientific">Candidatus Giovannonibacteria bacterium GW2011_GWA2_44_13b</name>
    <dbReference type="NCBI Taxonomy" id="1618647"/>
    <lineage>
        <taxon>Bacteria</taxon>
        <taxon>Candidatus Giovannoniibacteriota</taxon>
    </lineage>
</organism>
<comment type="pathway">
    <text evidence="1 9">Cofactor biosynthesis; NAD(+) biosynthesis; nicotinate D-ribonucleotide from nicotinate: step 1/1.</text>
</comment>
<evidence type="ECO:0000256" key="5">
    <source>
        <dbReference type="ARBA" id="ARBA00022598"/>
    </source>
</evidence>
<evidence type="ECO:0000256" key="3">
    <source>
        <dbReference type="ARBA" id="ARBA00013236"/>
    </source>
</evidence>
<evidence type="ECO:0000259" key="11">
    <source>
        <dbReference type="Pfam" id="PF17956"/>
    </source>
</evidence>
<evidence type="ECO:0000256" key="7">
    <source>
        <dbReference type="ARBA" id="ARBA00022679"/>
    </source>
</evidence>
<comment type="caution">
    <text evidence="12">The sequence shown here is derived from an EMBL/GenBank/DDBJ whole genome shotgun (WGS) entry which is preliminary data.</text>
</comment>
<dbReference type="InterPro" id="IPR007229">
    <property type="entry name" value="Nic_PRibTrfase-Fam"/>
</dbReference>
<dbReference type="CDD" id="cd01570">
    <property type="entry name" value="NAPRTase_A"/>
    <property type="match status" value="1"/>
</dbReference>
<dbReference type="GO" id="GO:0005829">
    <property type="term" value="C:cytosol"/>
    <property type="evidence" value="ECO:0007669"/>
    <property type="project" value="TreeGrafter"/>
</dbReference>
<keyword evidence="4" id="KW-0597">Phosphoprotein</keyword>
<evidence type="ECO:0000313" key="12">
    <source>
        <dbReference type="EMBL" id="KKT41929.1"/>
    </source>
</evidence>
<dbReference type="Pfam" id="PF17767">
    <property type="entry name" value="NAPRTase_N"/>
    <property type="match status" value="1"/>
</dbReference>
<dbReference type="PIRSF" id="PIRSF000484">
    <property type="entry name" value="NAPRT"/>
    <property type="match status" value="1"/>
</dbReference>
<protein>
    <recommendedName>
        <fullName evidence="3 9">Nicotinate phosphoribosyltransferase</fullName>
        <ecNumber evidence="3 9">6.3.4.21</ecNumber>
    </recommendedName>
</protein>
<keyword evidence="6 9" id="KW-0662">Pyridine nucleotide biosynthesis</keyword>
<accession>A0A0G1K2A2</accession>
<evidence type="ECO:0000313" key="13">
    <source>
        <dbReference type="Proteomes" id="UP000034736"/>
    </source>
</evidence>
<evidence type="ECO:0000256" key="1">
    <source>
        <dbReference type="ARBA" id="ARBA00004952"/>
    </source>
</evidence>
<dbReference type="PANTHER" id="PTHR11098">
    <property type="entry name" value="NICOTINATE PHOSPHORIBOSYLTRANSFERASE"/>
    <property type="match status" value="1"/>
</dbReference>
<evidence type="ECO:0000256" key="2">
    <source>
        <dbReference type="ARBA" id="ARBA00010897"/>
    </source>
</evidence>
<dbReference type="EMBL" id="LCHU01000003">
    <property type="protein sequence ID" value="KKT41929.1"/>
    <property type="molecule type" value="Genomic_DNA"/>
</dbReference>
<dbReference type="GO" id="GO:0034355">
    <property type="term" value="P:NAD+ biosynthetic process via the salvage pathway"/>
    <property type="evidence" value="ECO:0007669"/>
    <property type="project" value="TreeGrafter"/>
</dbReference>
<proteinExistence type="inferred from homology"/>
<dbReference type="SUPFAM" id="SSF54675">
    <property type="entry name" value="Nicotinate/Quinolinate PRTase N-terminal domain-like"/>
    <property type="match status" value="1"/>
</dbReference>
<evidence type="ECO:0000256" key="8">
    <source>
        <dbReference type="ARBA" id="ARBA00048668"/>
    </source>
</evidence>
<feature type="domain" description="Nicotinate phosphoribosyltransferase N-terminal" evidence="10">
    <location>
        <begin position="15"/>
        <end position="138"/>
    </location>
</feature>
<dbReference type="InterPro" id="IPR041619">
    <property type="entry name" value="NAPRTase_C"/>
</dbReference>
<dbReference type="Gene3D" id="3.20.20.70">
    <property type="entry name" value="Aldolase class I"/>
    <property type="match status" value="2"/>
</dbReference>
<comment type="similarity">
    <text evidence="2 9">Belongs to the NAPRTase family.</text>
</comment>
<evidence type="ECO:0000256" key="6">
    <source>
        <dbReference type="ARBA" id="ARBA00022642"/>
    </source>
</evidence>
<dbReference type="Proteomes" id="UP000034736">
    <property type="component" value="Unassembled WGS sequence"/>
</dbReference>
<dbReference type="InterPro" id="IPR040727">
    <property type="entry name" value="NAPRTase_N"/>
</dbReference>
<dbReference type="EC" id="6.3.4.21" evidence="3 9"/>
<dbReference type="PANTHER" id="PTHR11098:SF1">
    <property type="entry name" value="NICOTINATE PHOSPHORIBOSYLTRANSFERASE"/>
    <property type="match status" value="1"/>
</dbReference>
<dbReference type="NCBIfam" id="TIGR01513">
    <property type="entry name" value="NAPRTase_put"/>
    <property type="match status" value="1"/>
</dbReference>
<comment type="function">
    <text evidence="9">Catalyzes the first step in the biosynthesis of NAD from nicotinic acid, the ATP-dependent synthesis of beta-nicotinate D-ribonucleotide from nicotinate and 5-phospho-D-ribose 1-phosphate.</text>
</comment>
<dbReference type="InterPro" id="IPR006405">
    <property type="entry name" value="Nic_PRibTrfase_pncB"/>
</dbReference>
<sequence length="537" mass="60393">MKKLKPTNPLVNASHTDLYQLTMAYGYWKAGRHEEPAVFELFFRKNPFGGEFTFAGGQEECIRYISDFHFTKEQIGYIKTLLPNAEPEFFKWLAKIDCSQVKVYAVKEGTMVFPREPLMRIEGPLAIGQLLETTLLNLNNFASLMVTNAVRHRLAAGPDKLLLEFALRRAQGPDGAISVSRYSYMGGFDGTSNVQAGELFGIPVQGTMAHAFIQSFSDFTELKNRGLLDPNGKKRDFFNLVMEIRKSLGYEKTNDGELAAFIAYAQAFPKKFLALVDTYNTLKSGVPNFICVAMALLNIGYKPVGVRIDSGDLAYLSKEIRKMLIEVSEKYKNPGIVPYDLSMQKIMASNDINESVLKELNLQGHSIDGYGIGTYLGTCWVQPALGCVYKLVEIKGKPRIKLSEDAGKITIPGKKEVWRLIGGDNKPLCDLLTRTNERRPQIGQKVLAKHPFTETKSVFVAPSKVTQLLNCVWDRKLRISFPPISETRQYVMDQLKNTREDHLRAANPTKYKVSVSQNLYGFLHELIKKESPIAEIS</sequence>